<protein>
    <recommendedName>
        <fullName evidence="3">S-adenosylmethionine-dependent methyltransferase</fullName>
    </recommendedName>
</protein>
<dbReference type="AlphaFoldDB" id="A0A9P8P081"/>
<keyword evidence="2" id="KW-1185">Reference proteome</keyword>
<dbReference type="Proteomes" id="UP000769528">
    <property type="component" value="Unassembled WGS sequence"/>
</dbReference>
<accession>A0A9P8P081</accession>
<comment type="caution">
    <text evidence="1">The sequence shown here is derived from an EMBL/GenBank/DDBJ whole genome shotgun (WGS) entry which is preliminary data.</text>
</comment>
<gene>
    <name evidence="1" type="ORF">WICMUC_005969</name>
</gene>
<reference evidence="1" key="2">
    <citation type="submission" date="2021-01" db="EMBL/GenBank/DDBJ databases">
        <authorList>
            <person name="Schikora-Tamarit M.A."/>
        </authorList>
    </citation>
    <scope>NUCLEOTIDE SEQUENCE</scope>
    <source>
        <strain evidence="1">CBS6341</strain>
    </source>
</reference>
<dbReference type="InterPro" id="IPR029063">
    <property type="entry name" value="SAM-dependent_MTases_sf"/>
</dbReference>
<dbReference type="SUPFAM" id="SSF53335">
    <property type="entry name" value="S-adenosyl-L-methionine-dependent methyltransferases"/>
    <property type="match status" value="1"/>
</dbReference>
<dbReference type="Gene3D" id="3.40.50.150">
    <property type="entry name" value="Vaccinia Virus protein VP39"/>
    <property type="match status" value="1"/>
</dbReference>
<sequence>MENFDPLSFFTPDKATEDEIFLEVVPKVIQKLKYEDTFETTNLQKGRNTLDAKGYKDDNSEGVLHILDFPNLNNSLPENVVLVLLKLLAPTEETNFNSVEPTDFTKESILDYKQIAPEDFDETESWLFKHGYLKLSKNLISLKFSSTLFQYLNKILAISTNDEIIRLTSLRISENSGRTAKPNFKRKIVLKGLTNPIYLNEPALTSDNLGLKTWGSSLILAELIVPNHSKLLNPPILELGSGTGLTGIAVGLLGHQIILTDLPEITPNLQINVELNALSSAKVDVKVLDWTDPSSFIKDKGNMKYNTIIIADPIYSSDHPNYVVNMLVKFLNRDKDARILLQIPIRPTFENEREKLWKLLKIHGFKITDERILNGFDDFGKMEFIYKRIEWDI</sequence>
<dbReference type="Pfam" id="PF10294">
    <property type="entry name" value="Methyltransf_16"/>
    <property type="match status" value="1"/>
</dbReference>
<dbReference type="PANTHER" id="PTHR14614">
    <property type="entry name" value="HEPATOCELLULAR CARCINOMA-ASSOCIATED ANTIGEN"/>
    <property type="match status" value="1"/>
</dbReference>
<dbReference type="PANTHER" id="PTHR14614:SF156">
    <property type="entry name" value="PROTEIN-LYSINE N-METHYLTRANSFERASE EFM2"/>
    <property type="match status" value="1"/>
</dbReference>
<evidence type="ECO:0000313" key="1">
    <source>
        <dbReference type="EMBL" id="KAH3663443.1"/>
    </source>
</evidence>
<dbReference type="InterPro" id="IPR019410">
    <property type="entry name" value="Methyltransf_16"/>
</dbReference>
<proteinExistence type="predicted"/>
<dbReference type="GO" id="GO:0008757">
    <property type="term" value="F:S-adenosylmethionine-dependent methyltransferase activity"/>
    <property type="evidence" value="ECO:0007669"/>
    <property type="project" value="UniProtKB-ARBA"/>
</dbReference>
<evidence type="ECO:0000313" key="2">
    <source>
        <dbReference type="Proteomes" id="UP000769528"/>
    </source>
</evidence>
<dbReference type="OrthoDB" id="433955at2759"/>
<evidence type="ECO:0008006" key="3">
    <source>
        <dbReference type="Google" id="ProtNLM"/>
    </source>
</evidence>
<dbReference type="EMBL" id="JAEUBF010001547">
    <property type="protein sequence ID" value="KAH3663443.1"/>
    <property type="molecule type" value="Genomic_DNA"/>
</dbReference>
<name>A0A9P8P081_9ASCO</name>
<reference evidence="1" key="1">
    <citation type="journal article" date="2021" name="Open Biol.">
        <title>Shared evolutionary footprints suggest mitochondrial oxidative damage underlies multiple complex I losses in fungi.</title>
        <authorList>
            <person name="Schikora-Tamarit M.A."/>
            <person name="Marcet-Houben M."/>
            <person name="Nosek J."/>
            <person name="Gabaldon T."/>
        </authorList>
    </citation>
    <scope>NUCLEOTIDE SEQUENCE</scope>
    <source>
        <strain evidence="1">CBS6341</strain>
    </source>
</reference>
<organism evidence="1 2">
    <name type="scientific">Wickerhamomyces mucosus</name>
    <dbReference type="NCBI Taxonomy" id="1378264"/>
    <lineage>
        <taxon>Eukaryota</taxon>
        <taxon>Fungi</taxon>
        <taxon>Dikarya</taxon>
        <taxon>Ascomycota</taxon>
        <taxon>Saccharomycotina</taxon>
        <taxon>Saccharomycetes</taxon>
        <taxon>Phaffomycetales</taxon>
        <taxon>Wickerhamomycetaceae</taxon>
        <taxon>Wickerhamomyces</taxon>
    </lineage>
</organism>
<dbReference type="GO" id="GO:0005829">
    <property type="term" value="C:cytosol"/>
    <property type="evidence" value="ECO:0007669"/>
    <property type="project" value="TreeGrafter"/>
</dbReference>